<evidence type="ECO:0000256" key="4">
    <source>
        <dbReference type="ARBA" id="ARBA00022989"/>
    </source>
</evidence>
<comment type="subcellular location">
    <subcellularLocation>
        <location evidence="1">Membrane</location>
        <topology evidence="1">Multi-pass membrane protein</topology>
    </subcellularLocation>
</comment>
<name>A0A841L1P0_9SPHN</name>
<feature type="transmembrane region" description="Helical" evidence="7">
    <location>
        <begin position="148"/>
        <end position="170"/>
    </location>
</feature>
<gene>
    <name evidence="8" type="ORF">FHS79_000897</name>
</gene>
<dbReference type="GO" id="GO:0016020">
    <property type="term" value="C:membrane"/>
    <property type="evidence" value="ECO:0007669"/>
    <property type="project" value="UniProtKB-SubCell"/>
</dbReference>
<evidence type="ECO:0000256" key="5">
    <source>
        <dbReference type="ARBA" id="ARBA00023136"/>
    </source>
</evidence>
<organism evidence="8 9">
    <name type="scientific">Polymorphobacter multimanifer</name>
    <dbReference type="NCBI Taxonomy" id="1070431"/>
    <lineage>
        <taxon>Bacteria</taxon>
        <taxon>Pseudomonadati</taxon>
        <taxon>Pseudomonadota</taxon>
        <taxon>Alphaproteobacteria</taxon>
        <taxon>Sphingomonadales</taxon>
        <taxon>Sphingosinicellaceae</taxon>
        <taxon>Polymorphobacter</taxon>
    </lineage>
</organism>
<dbReference type="Proteomes" id="UP000538147">
    <property type="component" value="Unassembled WGS sequence"/>
</dbReference>
<evidence type="ECO:0000313" key="9">
    <source>
        <dbReference type="Proteomes" id="UP000538147"/>
    </source>
</evidence>
<dbReference type="EMBL" id="JACIIV010000005">
    <property type="protein sequence ID" value="MBB6226739.1"/>
    <property type="molecule type" value="Genomic_DNA"/>
</dbReference>
<feature type="region of interest" description="Disordered" evidence="6">
    <location>
        <begin position="344"/>
        <end position="372"/>
    </location>
</feature>
<comment type="caution">
    <text evidence="8">The sequence shown here is derived from an EMBL/GenBank/DDBJ whole genome shotgun (WGS) entry which is preliminary data.</text>
</comment>
<dbReference type="AlphaFoldDB" id="A0A841L1P0"/>
<keyword evidence="3 7" id="KW-0812">Transmembrane</keyword>
<dbReference type="PANTHER" id="PTHR21716:SF62">
    <property type="entry name" value="TRANSPORT PROTEIN YDBI-RELATED"/>
    <property type="match status" value="1"/>
</dbReference>
<reference evidence="8 9" key="1">
    <citation type="submission" date="2020-08" db="EMBL/GenBank/DDBJ databases">
        <title>Genomic Encyclopedia of Type Strains, Phase IV (KMG-IV): sequencing the most valuable type-strain genomes for metagenomic binning, comparative biology and taxonomic classification.</title>
        <authorList>
            <person name="Goeker M."/>
        </authorList>
    </citation>
    <scope>NUCLEOTIDE SEQUENCE [LARGE SCALE GENOMIC DNA]</scope>
    <source>
        <strain evidence="8 9">DSM 102189</strain>
    </source>
</reference>
<feature type="compositionally biased region" description="Pro residues" evidence="6">
    <location>
        <begin position="355"/>
        <end position="372"/>
    </location>
</feature>
<sequence>MSHKNPPEPASSDPAAMFRRTMIVMAAAALAILLWQLQGLLLLVFAAMLAAQMFHGLAVLIQQRMRLPFGMALALAVLLPLVLITIVFGLFGTLMAAQFTQLALQLPIAAEAVQAWLAKSSAGLAVLRAIASYAPTVDTVVTIVQMGLANLGSGISQLVIVLVAGVYLAAQPRLYINGFVHTATRVGIASAASLLAAIHSALGAWLKAQAVSMAFVAVGTGVGLSIVGLPSAIAIGLVAGLCEFVPYLGVLLVSVPATVIGFSMGMETGIFTVITLVVVQQVQGNVVTPMAQGKFADLPPALTLFSLIAAGLLMGPLGVILAVPLTVVGMVLFRHAMIDPPLSPAALPAPRQTLQPPPPVPPDGPTPPEPPR</sequence>
<dbReference type="PANTHER" id="PTHR21716">
    <property type="entry name" value="TRANSMEMBRANE PROTEIN"/>
    <property type="match status" value="1"/>
</dbReference>
<keyword evidence="4 7" id="KW-1133">Transmembrane helix</keyword>
<feature type="compositionally biased region" description="Low complexity" evidence="6">
    <location>
        <begin position="344"/>
        <end position="354"/>
    </location>
</feature>
<protein>
    <submittedName>
        <fullName evidence="8">Putative PurR-regulated permease PerM</fullName>
    </submittedName>
</protein>
<dbReference type="GO" id="GO:0055085">
    <property type="term" value="P:transmembrane transport"/>
    <property type="evidence" value="ECO:0007669"/>
    <property type="project" value="TreeGrafter"/>
</dbReference>
<proteinExistence type="inferred from homology"/>
<dbReference type="RefSeq" id="WP_184196010.1">
    <property type="nucleotide sequence ID" value="NZ_BMOX01000009.1"/>
</dbReference>
<feature type="transmembrane region" description="Helical" evidence="7">
    <location>
        <begin position="244"/>
        <end position="262"/>
    </location>
</feature>
<evidence type="ECO:0000256" key="3">
    <source>
        <dbReference type="ARBA" id="ARBA00022692"/>
    </source>
</evidence>
<evidence type="ECO:0000256" key="2">
    <source>
        <dbReference type="ARBA" id="ARBA00009773"/>
    </source>
</evidence>
<keyword evidence="5 7" id="KW-0472">Membrane</keyword>
<feature type="transmembrane region" description="Helical" evidence="7">
    <location>
        <begin position="43"/>
        <end position="61"/>
    </location>
</feature>
<keyword evidence="9" id="KW-1185">Reference proteome</keyword>
<evidence type="ECO:0000256" key="7">
    <source>
        <dbReference type="SAM" id="Phobius"/>
    </source>
</evidence>
<feature type="transmembrane region" description="Helical" evidence="7">
    <location>
        <begin position="73"/>
        <end position="96"/>
    </location>
</feature>
<feature type="transmembrane region" description="Helical" evidence="7">
    <location>
        <begin position="213"/>
        <end position="238"/>
    </location>
</feature>
<evidence type="ECO:0000313" key="8">
    <source>
        <dbReference type="EMBL" id="MBB6226739.1"/>
    </source>
</evidence>
<comment type="similarity">
    <text evidence="2">Belongs to the autoinducer-2 exporter (AI-2E) (TC 2.A.86) family.</text>
</comment>
<accession>A0A841L1P0</accession>
<dbReference type="Pfam" id="PF01594">
    <property type="entry name" value="AI-2E_transport"/>
    <property type="match status" value="1"/>
</dbReference>
<feature type="transmembrane region" description="Helical" evidence="7">
    <location>
        <begin position="269"/>
        <end position="287"/>
    </location>
</feature>
<evidence type="ECO:0000256" key="1">
    <source>
        <dbReference type="ARBA" id="ARBA00004141"/>
    </source>
</evidence>
<feature type="transmembrane region" description="Helical" evidence="7">
    <location>
        <begin position="21"/>
        <end position="37"/>
    </location>
</feature>
<dbReference type="InterPro" id="IPR002549">
    <property type="entry name" value="AI-2E-like"/>
</dbReference>
<feature type="transmembrane region" description="Helical" evidence="7">
    <location>
        <begin position="182"/>
        <end position="206"/>
    </location>
</feature>
<feature type="transmembrane region" description="Helical" evidence="7">
    <location>
        <begin position="307"/>
        <end position="333"/>
    </location>
</feature>
<evidence type="ECO:0000256" key="6">
    <source>
        <dbReference type="SAM" id="MobiDB-lite"/>
    </source>
</evidence>